<reference evidence="2 3" key="1">
    <citation type="journal article" date="2022" name="Nat. Genet.">
        <title>Improved pea reference genome and pan-genome highlight genomic features and evolutionary characteristics.</title>
        <authorList>
            <person name="Yang T."/>
            <person name="Liu R."/>
            <person name="Luo Y."/>
            <person name="Hu S."/>
            <person name="Wang D."/>
            <person name="Wang C."/>
            <person name="Pandey M.K."/>
            <person name="Ge S."/>
            <person name="Xu Q."/>
            <person name="Li N."/>
            <person name="Li G."/>
            <person name="Huang Y."/>
            <person name="Saxena R.K."/>
            <person name="Ji Y."/>
            <person name="Li M."/>
            <person name="Yan X."/>
            <person name="He Y."/>
            <person name="Liu Y."/>
            <person name="Wang X."/>
            <person name="Xiang C."/>
            <person name="Varshney R.K."/>
            <person name="Ding H."/>
            <person name="Gao S."/>
            <person name="Zong X."/>
        </authorList>
    </citation>
    <scope>NUCLEOTIDE SEQUENCE [LARGE SCALE GENOMIC DNA]</scope>
    <source>
        <strain evidence="2 3">cv. Zhongwan 6</strain>
    </source>
</reference>
<evidence type="ECO:0000313" key="3">
    <source>
        <dbReference type="Proteomes" id="UP001058974"/>
    </source>
</evidence>
<protein>
    <submittedName>
        <fullName evidence="2">Uncharacterized protein</fullName>
    </submittedName>
</protein>
<organism evidence="2 3">
    <name type="scientific">Pisum sativum</name>
    <name type="common">Garden pea</name>
    <name type="synonym">Lathyrus oleraceus</name>
    <dbReference type="NCBI Taxonomy" id="3888"/>
    <lineage>
        <taxon>Eukaryota</taxon>
        <taxon>Viridiplantae</taxon>
        <taxon>Streptophyta</taxon>
        <taxon>Embryophyta</taxon>
        <taxon>Tracheophyta</taxon>
        <taxon>Spermatophyta</taxon>
        <taxon>Magnoliopsida</taxon>
        <taxon>eudicotyledons</taxon>
        <taxon>Gunneridae</taxon>
        <taxon>Pentapetalae</taxon>
        <taxon>rosids</taxon>
        <taxon>fabids</taxon>
        <taxon>Fabales</taxon>
        <taxon>Fabaceae</taxon>
        <taxon>Papilionoideae</taxon>
        <taxon>50 kb inversion clade</taxon>
        <taxon>NPAAA clade</taxon>
        <taxon>Hologalegina</taxon>
        <taxon>IRL clade</taxon>
        <taxon>Fabeae</taxon>
        <taxon>Lathyrus</taxon>
    </lineage>
</organism>
<keyword evidence="3" id="KW-1185">Reference proteome</keyword>
<name>A0A9D5A6H4_PEA</name>
<dbReference type="Gramene" id="Psat06G0248500-T1">
    <property type="protein sequence ID" value="KAI5396293.1"/>
    <property type="gene ID" value="KIW84_062485"/>
</dbReference>
<accession>A0A9D5A6H4</accession>
<dbReference type="EMBL" id="JAMSHJ010000006">
    <property type="protein sequence ID" value="KAI5396293.1"/>
    <property type="molecule type" value="Genomic_DNA"/>
</dbReference>
<gene>
    <name evidence="2" type="ORF">KIW84_062485</name>
</gene>
<feature type="region of interest" description="Disordered" evidence="1">
    <location>
        <begin position="155"/>
        <end position="178"/>
    </location>
</feature>
<comment type="caution">
    <text evidence="2">The sequence shown here is derived from an EMBL/GenBank/DDBJ whole genome shotgun (WGS) entry which is preliminary data.</text>
</comment>
<proteinExistence type="predicted"/>
<dbReference type="Proteomes" id="UP001058974">
    <property type="component" value="Chromosome 6"/>
</dbReference>
<evidence type="ECO:0000313" key="2">
    <source>
        <dbReference type="EMBL" id="KAI5396293.1"/>
    </source>
</evidence>
<sequence length="289" mass="31936">MFSSSSVSHLRLSTPPLKSSIFPRTLRPNSFDHHQTHILHHPTKPSFIFLSAATFHLHLSSRPYSAVKPSPFHLSNASIHPQPFTLCHHNHLVCLTSSPLQTTTSHRPPSNTVSTVEAKSLPLHLSDNNHQALKSLTLNLQPSDNKLTTVKTTTQPPFDQIHKSPPKSSTKTTNHHKASKEILNPFRCHYGSYGSKRTTNCISARFVTSNCTPSVANSANQPSISPHGPRHVAAQTPSFHNSSVLTPQSLNEILENLCQPKAQRENTTVKVEAEVISTNLDSSRLQQYS</sequence>
<dbReference type="AlphaFoldDB" id="A0A9D5A6H4"/>
<evidence type="ECO:0000256" key="1">
    <source>
        <dbReference type="SAM" id="MobiDB-lite"/>
    </source>
</evidence>